<gene>
    <name evidence="3" type="primary">betB</name>
    <name evidence="3" type="ORF">Pla163_22280</name>
</gene>
<dbReference type="EMBL" id="CP036290">
    <property type="protein sequence ID" value="QDU85103.1"/>
    <property type="molecule type" value="Genomic_DNA"/>
</dbReference>
<dbReference type="EC" id="1.2.1.8" evidence="3"/>
<dbReference type="GO" id="GO:0008802">
    <property type="term" value="F:betaine-aldehyde dehydrogenase (NAD+) activity"/>
    <property type="evidence" value="ECO:0007669"/>
    <property type="project" value="UniProtKB-EC"/>
</dbReference>
<evidence type="ECO:0000313" key="4">
    <source>
        <dbReference type="Proteomes" id="UP000319342"/>
    </source>
</evidence>
<keyword evidence="1 3" id="KW-0560">Oxidoreductase</keyword>
<dbReference type="OrthoDB" id="188583at2"/>
<dbReference type="Gene3D" id="3.40.605.10">
    <property type="entry name" value="Aldehyde Dehydrogenase, Chain A, domain 1"/>
    <property type="match status" value="1"/>
</dbReference>
<feature type="domain" description="Aldehyde dehydrogenase" evidence="2">
    <location>
        <begin position="40"/>
        <end position="266"/>
    </location>
</feature>
<evidence type="ECO:0000256" key="1">
    <source>
        <dbReference type="ARBA" id="ARBA00023002"/>
    </source>
</evidence>
<dbReference type="Pfam" id="PF00171">
    <property type="entry name" value="Aldedh"/>
    <property type="match status" value="1"/>
</dbReference>
<dbReference type="InterPro" id="IPR015590">
    <property type="entry name" value="Aldehyde_DH_dom"/>
</dbReference>
<organism evidence="3 4">
    <name type="scientific">Rohdeia mirabilis</name>
    <dbReference type="NCBI Taxonomy" id="2528008"/>
    <lineage>
        <taxon>Bacteria</taxon>
        <taxon>Pseudomonadati</taxon>
        <taxon>Planctomycetota</taxon>
        <taxon>Planctomycetia</taxon>
        <taxon>Planctomycetia incertae sedis</taxon>
        <taxon>Rohdeia</taxon>
    </lineage>
</organism>
<dbReference type="PANTHER" id="PTHR11699">
    <property type="entry name" value="ALDEHYDE DEHYDROGENASE-RELATED"/>
    <property type="match status" value="1"/>
</dbReference>
<dbReference type="RefSeq" id="WP_145187832.1">
    <property type="nucleotide sequence ID" value="NZ_CP036290.1"/>
</dbReference>
<dbReference type="SUPFAM" id="SSF53720">
    <property type="entry name" value="ALDH-like"/>
    <property type="match status" value="1"/>
</dbReference>
<evidence type="ECO:0000259" key="2">
    <source>
        <dbReference type="Pfam" id="PF00171"/>
    </source>
</evidence>
<dbReference type="AlphaFoldDB" id="A0A518D0U0"/>
<dbReference type="InterPro" id="IPR016162">
    <property type="entry name" value="Ald_DH_N"/>
</dbReference>
<dbReference type="Proteomes" id="UP000319342">
    <property type="component" value="Chromosome"/>
</dbReference>
<proteinExistence type="predicted"/>
<keyword evidence="4" id="KW-1185">Reference proteome</keyword>
<reference evidence="3 4" key="1">
    <citation type="submission" date="2019-02" db="EMBL/GenBank/DDBJ databases">
        <title>Deep-cultivation of Planctomycetes and their phenomic and genomic characterization uncovers novel biology.</title>
        <authorList>
            <person name="Wiegand S."/>
            <person name="Jogler M."/>
            <person name="Boedeker C."/>
            <person name="Pinto D."/>
            <person name="Vollmers J."/>
            <person name="Rivas-Marin E."/>
            <person name="Kohn T."/>
            <person name="Peeters S.H."/>
            <person name="Heuer A."/>
            <person name="Rast P."/>
            <person name="Oberbeckmann S."/>
            <person name="Bunk B."/>
            <person name="Jeske O."/>
            <person name="Meyerdierks A."/>
            <person name="Storesund J.E."/>
            <person name="Kallscheuer N."/>
            <person name="Luecker S."/>
            <person name="Lage O.M."/>
            <person name="Pohl T."/>
            <person name="Merkel B.J."/>
            <person name="Hornburger P."/>
            <person name="Mueller R.-W."/>
            <person name="Bruemmer F."/>
            <person name="Labrenz M."/>
            <person name="Spormann A.M."/>
            <person name="Op den Camp H."/>
            <person name="Overmann J."/>
            <person name="Amann R."/>
            <person name="Jetten M.S.M."/>
            <person name="Mascher T."/>
            <person name="Medema M.H."/>
            <person name="Devos D.P."/>
            <person name="Kaster A.-K."/>
            <person name="Ovreas L."/>
            <person name="Rohde M."/>
            <person name="Galperin M.Y."/>
            <person name="Jogler C."/>
        </authorList>
    </citation>
    <scope>NUCLEOTIDE SEQUENCE [LARGE SCALE GENOMIC DNA]</scope>
    <source>
        <strain evidence="3 4">Pla163</strain>
    </source>
</reference>
<protein>
    <submittedName>
        <fullName evidence="3">NAD/NADP-dependent betaine aldehyde dehydrogenase</fullName>
        <ecNumber evidence="3">1.2.1.8</ecNumber>
    </submittedName>
</protein>
<dbReference type="InterPro" id="IPR016161">
    <property type="entry name" value="Ald_DH/histidinol_DH"/>
</dbReference>
<accession>A0A518D0U0</accession>
<name>A0A518D0U0_9BACT</name>
<sequence>MSTNHNGSAGQSSDREPVRKTYKLYVGGAFVRSESGYALRQNDVNGAFFANCAKASRKDLRDAIGAARTAFGGWSTRSAFNRSQILFRLAEMIEGRRATFVELLGSLCGRDRAAAEREVSTVIDRVFWYAGWCDKFTQILGGVNPIASPYNNFTVAEPTGVVVLLAPRSAGLIGLVTALLPALAAGNACVLVADDDLPVIALELGEALATSDVPAGAVNVLSGTTSELLPHAADHMDVNAIGSFGRGADDERELGQRAASNIKRVAVFAARSHDEWCDASAQSPYFVERFVEWKTSWHPVGV</sequence>
<evidence type="ECO:0000313" key="3">
    <source>
        <dbReference type="EMBL" id="QDU85103.1"/>
    </source>
</evidence>